<name>A0AAD1REY5_PELCU</name>
<evidence type="ECO:0000313" key="3">
    <source>
        <dbReference type="Proteomes" id="UP001295444"/>
    </source>
</evidence>
<organism evidence="2 3">
    <name type="scientific">Pelobates cultripes</name>
    <name type="common">Western spadefoot toad</name>
    <dbReference type="NCBI Taxonomy" id="61616"/>
    <lineage>
        <taxon>Eukaryota</taxon>
        <taxon>Metazoa</taxon>
        <taxon>Chordata</taxon>
        <taxon>Craniata</taxon>
        <taxon>Vertebrata</taxon>
        <taxon>Euteleostomi</taxon>
        <taxon>Amphibia</taxon>
        <taxon>Batrachia</taxon>
        <taxon>Anura</taxon>
        <taxon>Pelobatoidea</taxon>
        <taxon>Pelobatidae</taxon>
        <taxon>Pelobates</taxon>
    </lineage>
</organism>
<gene>
    <name evidence="2" type="ORF">PECUL_23A037169</name>
</gene>
<dbReference type="EMBL" id="OW240913">
    <property type="protein sequence ID" value="CAH2251632.1"/>
    <property type="molecule type" value="Genomic_DNA"/>
</dbReference>
<feature type="region of interest" description="Disordered" evidence="1">
    <location>
        <begin position="1"/>
        <end position="45"/>
    </location>
</feature>
<sequence>MGDPTQTEPNHARSLTAPQRSSTGTHSRALLSPSAASVNHQRRFGRQVPGWETRYGTHGQGLTPGGPQGTILGYLFHRMYYHVTVFATSKQKGTSNLHSYDNTTTTHT</sequence>
<feature type="compositionally biased region" description="Polar residues" evidence="1">
    <location>
        <begin position="16"/>
        <end position="26"/>
    </location>
</feature>
<protein>
    <submittedName>
        <fullName evidence="2">Uncharacterized protein</fullName>
    </submittedName>
</protein>
<proteinExistence type="predicted"/>
<evidence type="ECO:0000256" key="1">
    <source>
        <dbReference type="SAM" id="MobiDB-lite"/>
    </source>
</evidence>
<evidence type="ECO:0000313" key="2">
    <source>
        <dbReference type="EMBL" id="CAH2251632.1"/>
    </source>
</evidence>
<dbReference type="Proteomes" id="UP001295444">
    <property type="component" value="Chromosome 02"/>
</dbReference>
<dbReference type="AlphaFoldDB" id="A0AAD1REY5"/>
<accession>A0AAD1REY5</accession>
<reference evidence="2" key="1">
    <citation type="submission" date="2022-03" db="EMBL/GenBank/DDBJ databases">
        <authorList>
            <person name="Alioto T."/>
            <person name="Alioto T."/>
            <person name="Gomez Garrido J."/>
        </authorList>
    </citation>
    <scope>NUCLEOTIDE SEQUENCE</scope>
</reference>
<keyword evidence="3" id="KW-1185">Reference proteome</keyword>